<comment type="caution">
    <text evidence="8">The sequence shown here is derived from an EMBL/GenBank/DDBJ whole genome shotgun (WGS) entry which is preliminary data.</text>
</comment>
<feature type="transmembrane region" description="Helical" evidence="7">
    <location>
        <begin position="408"/>
        <end position="427"/>
    </location>
</feature>
<accession>A0A2N7FAF8</accession>
<evidence type="ECO:0000313" key="9">
    <source>
        <dbReference type="Proteomes" id="UP000235330"/>
    </source>
</evidence>
<dbReference type="GO" id="GO:0015297">
    <property type="term" value="F:antiporter activity"/>
    <property type="evidence" value="ECO:0007669"/>
    <property type="project" value="InterPro"/>
</dbReference>
<evidence type="ECO:0000256" key="4">
    <source>
        <dbReference type="ARBA" id="ARBA00022692"/>
    </source>
</evidence>
<dbReference type="AlphaFoldDB" id="A0A2N7FAF8"/>
<keyword evidence="6 7" id="KW-0472">Membrane</keyword>
<reference evidence="9" key="1">
    <citation type="submission" date="2016-07" db="EMBL/GenBank/DDBJ databases">
        <title>Nontailed viruses are major unrecognized killers of bacteria in the ocean.</title>
        <authorList>
            <person name="Kauffman K."/>
            <person name="Hussain F."/>
            <person name="Yang J."/>
            <person name="Arevalo P."/>
            <person name="Brown J."/>
            <person name="Cutler M."/>
            <person name="Kelly L."/>
            <person name="Polz M.F."/>
        </authorList>
    </citation>
    <scope>NUCLEOTIDE SEQUENCE [LARGE SCALE GENOMIC DNA]</scope>
    <source>
        <strain evidence="9">10N.261.55.E11</strain>
    </source>
</reference>
<name>A0A2N7FAF8_VIBSP</name>
<dbReference type="CDD" id="cd13136">
    <property type="entry name" value="MATE_DinF_like"/>
    <property type="match status" value="1"/>
</dbReference>
<evidence type="ECO:0000256" key="2">
    <source>
        <dbReference type="ARBA" id="ARBA00010199"/>
    </source>
</evidence>
<sequence>MKLTHKDYFKIAFPFIVSTVTQPLLGAVDTAVIGQLGVAELIGGVAIGAVIMNTLYWLFGFFRVSTTGQSAIALGRNNLAEQAGSLIRPLLLALCIGVVFILSQSLIWQGAEWLIEPEAAVGENAKTYFDIMIYGAPFVLINYTIIGWLMGQAKAKATLFTQVVGNVLNIVLDIVFVMYLDMGIVGVAFATLIAQVTTFSIGLIFVFKTCQFSLWEHACSLNISPKDLKAIVSSNMDLLLRTVCILVFFNMMARVGSQLGSNVLATNAILMQVTFIISYMFDGIANASSVFAGKAVGQKNPTLLDNVIKLNTQWTTVFVVVMTLLTVMFKHQVVMIFTTLPELIEIYLSMSPWLLVFPLVAGYGLTFYGIFTGTATTRPVRDSSFITLIVFLIVQFFAVQHWGNHGLWFAFTLFYVGRFILLIPFIGQVKRKCL</sequence>
<feature type="transmembrane region" description="Helical" evidence="7">
    <location>
        <begin position="238"/>
        <end position="257"/>
    </location>
</feature>
<keyword evidence="5 7" id="KW-1133">Transmembrane helix</keyword>
<dbReference type="PANTHER" id="PTHR43298">
    <property type="entry name" value="MULTIDRUG RESISTANCE PROTEIN NORM-RELATED"/>
    <property type="match status" value="1"/>
</dbReference>
<dbReference type="InterPro" id="IPR050222">
    <property type="entry name" value="MATE_MdtK"/>
</dbReference>
<feature type="transmembrane region" description="Helical" evidence="7">
    <location>
        <begin position="269"/>
        <end position="293"/>
    </location>
</feature>
<dbReference type="Pfam" id="PF01554">
    <property type="entry name" value="MatE"/>
    <property type="match status" value="2"/>
</dbReference>
<organism evidence="8 9">
    <name type="scientific">Vibrio splendidus</name>
    <dbReference type="NCBI Taxonomy" id="29497"/>
    <lineage>
        <taxon>Bacteria</taxon>
        <taxon>Pseudomonadati</taxon>
        <taxon>Pseudomonadota</taxon>
        <taxon>Gammaproteobacteria</taxon>
        <taxon>Vibrionales</taxon>
        <taxon>Vibrionaceae</taxon>
        <taxon>Vibrio</taxon>
    </lineage>
</organism>
<dbReference type="GO" id="GO:0042910">
    <property type="term" value="F:xenobiotic transmembrane transporter activity"/>
    <property type="evidence" value="ECO:0007669"/>
    <property type="project" value="InterPro"/>
</dbReference>
<protein>
    <submittedName>
        <fullName evidence="8">MATE family efflux transporter</fullName>
    </submittedName>
</protein>
<feature type="transmembrane region" description="Helical" evidence="7">
    <location>
        <begin position="353"/>
        <end position="371"/>
    </location>
</feature>
<dbReference type="RefSeq" id="WP_102516673.1">
    <property type="nucleotide sequence ID" value="NZ_CAWNSM010000029.1"/>
</dbReference>
<evidence type="ECO:0000256" key="5">
    <source>
        <dbReference type="ARBA" id="ARBA00022989"/>
    </source>
</evidence>
<keyword evidence="4 7" id="KW-0812">Transmembrane</keyword>
<feature type="transmembrane region" description="Helical" evidence="7">
    <location>
        <begin position="36"/>
        <end position="59"/>
    </location>
</feature>
<dbReference type="InterPro" id="IPR044644">
    <property type="entry name" value="DinF-like"/>
</dbReference>
<dbReference type="Proteomes" id="UP000235330">
    <property type="component" value="Unassembled WGS sequence"/>
</dbReference>
<feature type="transmembrane region" description="Helical" evidence="7">
    <location>
        <begin position="186"/>
        <end position="207"/>
    </location>
</feature>
<feature type="transmembrane region" description="Helical" evidence="7">
    <location>
        <begin position="131"/>
        <end position="151"/>
    </location>
</feature>
<dbReference type="NCBIfam" id="TIGR00797">
    <property type="entry name" value="matE"/>
    <property type="match status" value="1"/>
</dbReference>
<gene>
    <name evidence="8" type="ORF">BCU17_21110</name>
</gene>
<evidence type="ECO:0000313" key="8">
    <source>
        <dbReference type="EMBL" id="PMJ64844.1"/>
    </source>
</evidence>
<evidence type="ECO:0000256" key="6">
    <source>
        <dbReference type="ARBA" id="ARBA00023136"/>
    </source>
</evidence>
<dbReference type="GO" id="GO:0005886">
    <property type="term" value="C:plasma membrane"/>
    <property type="evidence" value="ECO:0007669"/>
    <property type="project" value="TreeGrafter"/>
</dbReference>
<evidence type="ECO:0000256" key="7">
    <source>
        <dbReference type="SAM" id="Phobius"/>
    </source>
</evidence>
<feature type="transmembrane region" description="Helical" evidence="7">
    <location>
        <begin position="383"/>
        <end position="402"/>
    </location>
</feature>
<comment type="similarity">
    <text evidence="2">Belongs to the multi antimicrobial extrusion (MATE) (TC 2.A.66.1) family.</text>
</comment>
<feature type="transmembrane region" description="Helical" evidence="7">
    <location>
        <begin position="163"/>
        <end position="180"/>
    </location>
</feature>
<dbReference type="EMBL" id="MCWU01000029">
    <property type="protein sequence ID" value="PMJ64844.1"/>
    <property type="molecule type" value="Genomic_DNA"/>
</dbReference>
<evidence type="ECO:0000256" key="3">
    <source>
        <dbReference type="ARBA" id="ARBA00022448"/>
    </source>
</evidence>
<proteinExistence type="inferred from homology"/>
<comment type="subcellular location">
    <subcellularLocation>
        <location evidence="1">Membrane</location>
        <topology evidence="1">Multi-pass membrane protein</topology>
    </subcellularLocation>
</comment>
<keyword evidence="3" id="KW-0813">Transport</keyword>
<feature type="transmembrane region" description="Helical" evidence="7">
    <location>
        <begin position="314"/>
        <end position="333"/>
    </location>
</feature>
<feature type="transmembrane region" description="Helical" evidence="7">
    <location>
        <begin position="90"/>
        <end position="111"/>
    </location>
</feature>
<dbReference type="PANTHER" id="PTHR43298:SF2">
    <property type="entry name" value="FMN_FAD EXPORTER YEEO-RELATED"/>
    <property type="match status" value="1"/>
</dbReference>
<dbReference type="InterPro" id="IPR002528">
    <property type="entry name" value="MATE_fam"/>
</dbReference>
<evidence type="ECO:0000256" key="1">
    <source>
        <dbReference type="ARBA" id="ARBA00004141"/>
    </source>
</evidence>